<evidence type="ECO:0000259" key="1">
    <source>
        <dbReference type="Pfam" id="PF01323"/>
    </source>
</evidence>
<name>A0A4Y7Q1X6_9AGAM</name>
<dbReference type="GO" id="GO:0016491">
    <property type="term" value="F:oxidoreductase activity"/>
    <property type="evidence" value="ECO:0007669"/>
    <property type="project" value="InterPro"/>
</dbReference>
<dbReference type="Proteomes" id="UP000294933">
    <property type="component" value="Unassembled WGS sequence"/>
</dbReference>
<dbReference type="OrthoDB" id="1930760at2759"/>
<organism evidence="2 3">
    <name type="scientific">Rickenella mellea</name>
    <dbReference type="NCBI Taxonomy" id="50990"/>
    <lineage>
        <taxon>Eukaryota</taxon>
        <taxon>Fungi</taxon>
        <taxon>Dikarya</taxon>
        <taxon>Basidiomycota</taxon>
        <taxon>Agaricomycotina</taxon>
        <taxon>Agaricomycetes</taxon>
        <taxon>Hymenochaetales</taxon>
        <taxon>Rickenellaceae</taxon>
        <taxon>Rickenella</taxon>
    </lineage>
</organism>
<dbReference type="PANTHER" id="PTHR13887:SF41">
    <property type="entry name" value="THIOREDOXIN SUPERFAMILY PROTEIN"/>
    <property type="match status" value="1"/>
</dbReference>
<sequence length="237" mass="26436">MVPPRTVKLDIISDFLCPWCYVGHVELERALTMARAANLPATFEMQYHPFCLNPSLKCDEAVEKDEYFKNKLGAERWEAKKKLMDARAATDGIKFTFGGVIRQTTLAHRLLLKAWRVGGMKLQIPLLKELFRAFFEEEKDIGDIETLATYADVVGVLSKEEAVTFLESKELEAEVLKMCADAAKKGITGVPFVVIDGKWAVSGGQSADVYFKIFEKLSKHETCISAPQPMPATAKVA</sequence>
<dbReference type="InterPro" id="IPR036249">
    <property type="entry name" value="Thioredoxin-like_sf"/>
</dbReference>
<feature type="domain" description="DSBA-like thioredoxin" evidence="1">
    <location>
        <begin position="9"/>
        <end position="209"/>
    </location>
</feature>
<dbReference type="SUPFAM" id="SSF52833">
    <property type="entry name" value="Thioredoxin-like"/>
    <property type="match status" value="1"/>
</dbReference>
<proteinExistence type="predicted"/>
<gene>
    <name evidence="2" type="ORF">BD410DRAFT_841048</name>
</gene>
<protein>
    <submittedName>
        <fullName evidence="2">Thioredoxin-like protein</fullName>
    </submittedName>
</protein>
<reference evidence="2 3" key="1">
    <citation type="submission" date="2018-06" db="EMBL/GenBank/DDBJ databases">
        <title>A transcriptomic atlas of mushroom development highlights an independent origin of complex multicellularity.</title>
        <authorList>
            <consortium name="DOE Joint Genome Institute"/>
            <person name="Krizsan K."/>
            <person name="Almasi E."/>
            <person name="Merenyi Z."/>
            <person name="Sahu N."/>
            <person name="Viragh M."/>
            <person name="Koszo T."/>
            <person name="Mondo S."/>
            <person name="Kiss B."/>
            <person name="Balint B."/>
            <person name="Kues U."/>
            <person name="Barry K."/>
            <person name="Hegedus J.C."/>
            <person name="Henrissat B."/>
            <person name="Johnson J."/>
            <person name="Lipzen A."/>
            <person name="Ohm R."/>
            <person name="Nagy I."/>
            <person name="Pangilinan J."/>
            <person name="Yan J."/>
            <person name="Xiong Y."/>
            <person name="Grigoriev I.V."/>
            <person name="Hibbett D.S."/>
            <person name="Nagy L.G."/>
        </authorList>
    </citation>
    <scope>NUCLEOTIDE SEQUENCE [LARGE SCALE GENOMIC DNA]</scope>
    <source>
        <strain evidence="2 3">SZMC22713</strain>
    </source>
</reference>
<evidence type="ECO:0000313" key="2">
    <source>
        <dbReference type="EMBL" id="TDL20859.1"/>
    </source>
</evidence>
<dbReference type="PANTHER" id="PTHR13887">
    <property type="entry name" value="GLUTATHIONE S-TRANSFERASE KAPPA"/>
    <property type="match status" value="1"/>
</dbReference>
<dbReference type="VEuPathDB" id="FungiDB:BD410DRAFT_841048"/>
<dbReference type="EMBL" id="ML170185">
    <property type="protein sequence ID" value="TDL20859.1"/>
    <property type="molecule type" value="Genomic_DNA"/>
</dbReference>
<accession>A0A4Y7Q1X6</accession>
<dbReference type="AlphaFoldDB" id="A0A4Y7Q1X6"/>
<keyword evidence="3" id="KW-1185">Reference proteome</keyword>
<dbReference type="Gene3D" id="3.40.30.10">
    <property type="entry name" value="Glutaredoxin"/>
    <property type="match status" value="1"/>
</dbReference>
<dbReference type="Pfam" id="PF01323">
    <property type="entry name" value="DSBA"/>
    <property type="match status" value="1"/>
</dbReference>
<dbReference type="CDD" id="cd03024">
    <property type="entry name" value="DsbA_FrnE"/>
    <property type="match status" value="1"/>
</dbReference>
<dbReference type="InterPro" id="IPR001853">
    <property type="entry name" value="DSBA-like_thioredoxin_dom"/>
</dbReference>
<evidence type="ECO:0000313" key="3">
    <source>
        <dbReference type="Proteomes" id="UP000294933"/>
    </source>
</evidence>